<evidence type="ECO:0000256" key="1">
    <source>
        <dbReference type="ARBA" id="ARBA00022679"/>
    </source>
</evidence>
<proteinExistence type="predicted"/>
<evidence type="ECO:0000313" key="4">
    <source>
        <dbReference type="EMBL" id="SDZ61447.1"/>
    </source>
</evidence>
<evidence type="ECO:0000256" key="2">
    <source>
        <dbReference type="ARBA" id="ARBA00023315"/>
    </source>
</evidence>
<protein>
    <submittedName>
        <fullName evidence="4">1-acyl-sn-glycerol-3-phosphate acyltransferase</fullName>
    </submittedName>
</protein>
<keyword evidence="1 4" id="KW-0808">Transferase</keyword>
<name>A0A1H3UGN0_9BACI</name>
<dbReference type="InterPro" id="IPR002123">
    <property type="entry name" value="Plipid/glycerol_acylTrfase"/>
</dbReference>
<dbReference type="SUPFAM" id="SSF69593">
    <property type="entry name" value="Glycerol-3-phosphate (1)-acyltransferase"/>
    <property type="match status" value="1"/>
</dbReference>
<dbReference type="GO" id="GO:0003841">
    <property type="term" value="F:1-acylglycerol-3-phosphate O-acyltransferase activity"/>
    <property type="evidence" value="ECO:0007669"/>
    <property type="project" value="TreeGrafter"/>
</dbReference>
<dbReference type="Pfam" id="PF01553">
    <property type="entry name" value="Acyltransferase"/>
    <property type="match status" value="1"/>
</dbReference>
<dbReference type="PANTHER" id="PTHR10434:SF40">
    <property type="entry name" value="1-ACYL-SN-GLYCEROL-3-PHOSPHATE ACYLTRANSFERASE"/>
    <property type="match status" value="1"/>
</dbReference>
<dbReference type="SMART" id="SM00563">
    <property type="entry name" value="PlsC"/>
    <property type="match status" value="1"/>
</dbReference>
<keyword evidence="2 4" id="KW-0012">Acyltransferase</keyword>
<dbReference type="AlphaFoldDB" id="A0A1H3UGN0"/>
<gene>
    <name evidence="4" type="ORF">SAMN05421736_12137</name>
</gene>
<dbReference type="CDD" id="cd07989">
    <property type="entry name" value="LPLAT_AGPAT-like"/>
    <property type="match status" value="1"/>
</dbReference>
<feature type="domain" description="Phospholipid/glycerol acyltransferase" evidence="3">
    <location>
        <begin position="33"/>
        <end position="144"/>
    </location>
</feature>
<reference evidence="5" key="1">
    <citation type="submission" date="2016-10" db="EMBL/GenBank/DDBJ databases">
        <authorList>
            <person name="Varghese N."/>
            <person name="Submissions S."/>
        </authorList>
    </citation>
    <scope>NUCLEOTIDE SEQUENCE [LARGE SCALE GENOMIC DNA]</scope>
    <source>
        <strain evidence="5">SP</strain>
    </source>
</reference>
<dbReference type="PANTHER" id="PTHR10434">
    <property type="entry name" value="1-ACYL-SN-GLYCEROL-3-PHOSPHATE ACYLTRANSFERASE"/>
    <property type="match status" value="1"/>
</dbReference>
<organism evidence="4 5">
    <name type="scientific">Evansella caseinilytica</name>
    <dbReference type="NCBI Taxonomy" id="1503961"/>
    <lineage>
        <taxon>Bacteria</taxon>
        <taxon>Bacillati</taxon>
        <taxon>Bacillota</taxon>
        <taxon>Bacilli</taxon>
        <taxon>Bacillales</taxon>
        <taxon>Bacillaceae</taxon>
        <taxon>Evansella</taxon>
    </lineage>
</organism>
<keyword evidence="5" id="KW-1185">Reference proteome</keyword>
<dbReference type="GO" id="GO:0006654">
    <property type="term" value="P:phosphatidic acid biosynthetic process"/>
    <property type="evidence" value="ECO:0007669"/>
    <property type="project" value="TreeGrafter"/>
</dbReference>
<evidence type="ECO:0000259" key="3">
    <source>
        <dbReference type="SMART" id="SM00563"/>
    </source>
</evidence>
<dbReference type="Proteomes" id="UP000198935">
    <property type="component" value="Unassembled WGS sequence"/>
</dbReference>
<dbReference type="EMBL" id="FNPI01000021">
    <property type="protein sequence ID" value="SDZ61447.1"/>
    <property type="molecule type" value="Genomic_DNA"/>
</dbReference>
<evidence type="ECO:0000313" key="5">
    <source>
        <dbReference type="Proteomes" id="UP000198935"/>
    </source>
</evidence>
<accession>A0A1H3UGN0</accession>
<dbReference type="OrthoDB" id="9803035at2"/>
<sequence length="195" mass="21762">MYYFCGYLAKLMLRLFGRIKVINKSSLPTSGGYVIACTHSGWVDVLQLGTALLPMKIHYMAKKQLFGKKVAAWLLQKLNAFPVDRDNPGPSVLKIPQRLLAEGKVVGIFPSGTRTSEQAALKQGAITIALRSQVPVIPAAYRGPNNVKELFMRKKARLIFGEPMYVTAKNKEERQQLTQLLEQNIGALEKTLDQM</sequence>
<dbReference type="STRING" id="1503961.SAMN05421736_12137"/>